<sequence>MQKSFFIEFSKKLNKKERELLQLLNFQKNFTSISFEKLFDIFELKDEEKILNLEKYLSKLFQKHFILLDENKNIIQRIHIFINYSIKNNEIIFQFNPDILNENISKLLIFKEQYSYRLYQYINNSQEKNFQITLEEIREIFQIQNTYERFFDIEKNILKPTFKDLNLIGKLNVLYTKEKLGEYKNGKIIGIKVSKQEGPLLTLTKSFKNLFELHSELMKLYKELNGENSYLSTYHFNSKLLIKIYNIKDGETLIYSTKNLIFNITYNKLSPCLIQIYKKKD</sequence>
<gene>
    <name evidence="1" type="ORF">SAMN02745174_00810</name>
</gene>
<reference evidence="1 2" key="1">
    <citation type="submission" date="2017-02" db="EMBL/GenBank/DDBJ databases">
        <authorList>
            <person name="Peterson S.W."/>
        </authorList>
    </citation>
    <scope>NUCLEOTIDE SEQUENCE [LARGE SCALE GENOMIC DNA]</scope>
    <source>
        <strain evidence="1 2">ATCC 700028</strain>
    </source>
</reference>
<dbReference type="RefSeq" id="WP_078693346.1">
    <property type="nucleotide sequence ID" value="NZ_FUWX01000006.1"/>
</dbReference>
<accession>A0A1T4LDN3</accession>
<proteinExistence type="predicted"/>
<organism evidence="1 2">
    <name type="scientific">Cetobacterium ceti</name>
    <dbReference type="NCBI Taxonomy" id="180163"/>
    <lineage>
        <taxon>Bacteria</taxon>
        <taxon>Fusobacteriati</taxon>
        <taxon>Fusobacteriota</taxon>
        <taxon>Fusobacteriia</taxon>
        <taxon>Fusobacteriales</taxon>
        <taxon>Fusobacteriaceae</taxon>
        <taxon>Cetobacterium</taxon>
    </lineage>
</organism>
<dbReference type="Gene3D" id="1.10.10.10">
    <property type="entry name" value="Winged helix-like DNA-binding domain superfamily/Winged helix DNA-binding domain"/>
    <property type="match status" value="1"/>
</dbReference>
<dbReference type="AlphaFoldDB" id="A0A1T4LDN3"/>
<dbReference type="SUPFAM" id="SSF46785">
    <property type="entry name" value="Winged helix' DNA-binding domain"/>
    <property type="match status" value="1"/>
</dbReference>
<dbReference type="OrthoDB" id="85500at2"/>
<keyword evidence="2" id="KW-1185">Reference proteome</keyword>
<evidence type="ECO:0000313" key="1">
    <source>
        <dbReference type="EMBL" id="SJZ52869.1"/>
    </source>
</evidence>
<dbReference type="Pfam" id="PF21205">
    <property type="entry name" value="Rep3_C"/>
    <property type="match status" value="1"/>
</dbReference>
<dbReference type="InterPro" id="IPR036390">
    <property type="entry name" value="WH_DNA-bd_sf"/>
</dbReference>
<dbReference type="EMBL" id="FUWX01000006">
    <property type="protein sequence ID" value="SJZ52869.1"/>
    <property type="molecule type" value="Genomic_DNA"/>
</dbReference>
<dbReference type="InterPro" id="IPR036388">
    <property type="entry name" value="WH-like_DNA-bd_sf"/>
</dbReference>
<name>A0A1T4LDN3_9FUSO</name>
<evidence type="ECO:0000313" key="2">
    <source>
        <dbReference type="Proteomes" id="UP000191153"/>
    </source>
</evidence>
<dbReference type="Proteomes" id="UP000191153">
    <property type="component" value="Unassembled WGS sequence"/>
</dbReference>
<dbReference type="STRING" id="180163.SAMN02745174_00810"/>
<protein>
    <submittedName>
        <fullName evidence="1">Initiator Replication protein</fullName>
    </submittedName>
</protein>